<name>A0ABX1DCV7_9FLAO</name>
<evidence type="ECO:0000313" key="2">
    <source>
        <dbReference type="EMBL" id="NJX15172.1"/>
    </source>
</evidence>
<accession>A0ABX1DCV7</accession>
<dbReference type="EMBL" id="JAAVJS010000007">
    <property type="protein sequence ID" value="NJX15172.1"/>
    <property type="molecule type" value="Genomic_DNA"/>
</dbReference>
<feature type="domain" description="BioF2-like acetyltransferase" evidence="1">
    <location>
        <begin position="102"/>
        <end position="250"/>
    </location>
</feature>
<keyword evidence="3" id="KW-1185">Reference proteome</keyword>
<organism evidence="2 3">
    <name type="scientific">Tamlana crocina</name>
    <dbReference type="NCBI Taxonomy" id="393006"/>
    <lineage>
        <taxon>Bacteria</taxon>
        <taxon>Pseudomonadati</taxon>
        <taxon>Bacteroidota</taxon>
        <taxon>Flavobacteriia</taxon>
        <taxon>Flavobacteriales</taxon>
        <taxon>Flavobacteriaceae</taxon>
        <taxon>Tamlana</taxon>
    </lineage>
</organism>
<dbReference type="InterPro" id="IPR016181">
    <property type="entry name" value="Acyl_CoA_acyltransferase"/>
</dbReference>
<dbReference type="Proteomes" id="UP000760545">
    <property type="component" value="Unassembled WGS sequence"/>
</dbReference>
<evidence type="ECO:0000259" key="1">
    <source>
        <dbReference type="Pfam" id="PF13480"/>
    </source>
</evidence>
<comment type="caution">
    <text evidence="2">The sequence shown here is derived from an EMBL/GenBank/DDBJ whole genome shotgun (WGS) entry which is preliminary data.</text>
</comment>
<dbReference type="InterPro" id="IPR038740">
    <property type="entry name" value="BioF2-like_GNAT_dom"/>
</dbReference>
<reference evidence="2 3" key="1">
    <citation type="submission" date="2020-03" db="EMBL/GenBank/DDBJ databases">
        <title>Tamlana sp. nov, isolated from XXX.</title>
        <authorList>
            <person name="Cao W.R."/>
        </authorList>
    </citation>
    <scope>NUCLEOTIDE SEQUENCE [LARGE SCALE GENOMIC DNA]</scope>
    <source>
        <strain evidence="2 3">HST1-43</strain>
    </source>
</reference>
<dbReference type="SUPFAM" id="SSF55729">
    <property type="entry name" value="Acyl-CoA N-acyltransferases (Nat)"/>
    <property type="match status" value="1"/>
</dbReference>
<gene>
    <name evidence="2" type="ORF">HC176_06685</name>
</gene>
<dbReference type="RefSeq" id="WP_167917418.1">
    <property type="nucleotide sequence ID" value="NZ_JAAVJS010000007.1"/>
</dbReference>
<evidence type="ECO:0000313" key="3">
    <source>
        <dbReference type="Proteomes" id="UP000760545"/>
    </source>
</evidence>
<dbReference type="Pfam" id="PF13480">
    <property type="entry name" value="Acetyltransf_6"/>
    <property type="match status" value="1"/>
</dbReference>
<dbReference type="Gene3D" id="3.40.630.30">
    <property type="match status" value="1"/>
</dbReference>
<protein>
    <submittedName>
        <fullName evidence="2">GNAT family N-acetyltransferase</fullName>
    </submittedName>
</protein>
<sequence>MVIKRNLFLWDFYKCSKGIIPGCLKSVSYQQSEFKNPNVLNKDQLPKVCYMSLFPNFLKAELVDEDNYEVKKIEHYGFSGAAMLVSDSNSTDDYLKKFTKRQLRVNLKRAMKKLEDAHAVKYEYHFGDISDETCQNLLNALKNMILGRFDGRVEDHVFLMEWDKNTENLAESIRDKKSSLFVVYADDKPISISVNRHINNTILFSETHSFDADYTNYSLGHIDNYMLLNWAIENQYPYIDLGIGVFDYKSKWCNSIYDIEYLIFYKKKSVLAYTIAQFEAGKINLKNTVKALKDRIKKK</sequence>
<proteinExistence type="predicted"/>